<dbReference type="GO" id="GO:0005886">
    <property type="term" value="C:plasma membrane"/>
    <property type="evidence" value="ECO:0007669"/>
    <property type="project" value="TreeGrafter"/>
</dbReference>
<organism evidence="8">
    <name type="scientific">Culicoides sonorensis</name>
    <name type="common">Biting midge</name>
    <dbReference type="NCBI Taxonomy" id="179676"/>
    <lineage>
        <taxon>Eukaryota</taxon>
        <taxon>Metazoa</taxon>
        <taxon>Ecdysozoa</taxon>
        <taxon>Arthropoda</taxon>
        <taxon>Hexapoda</taxon>
        <taxon>Insecta</taxon>
        <taxon>Pterygota</taxon>
        <taxon>Neoptera</taxon>
        <taxon>Endopterygota</taxon>
        <taxon>Diptera</taxon>
        <taxon>Nematocera</taxon>
        <taxon>Chironomoidea</taxon>
        <taxon>Ceratopogonidae</taxon>
        <taxon>Ceratopogoninae</taxon>
        <taxon>Culicoides</taxon>
        <taxon>Monoculicoides</taxon>
    </lineage>
</organism>
<evidence type="ECO:0000313" key="8">
    <source>
        <dbReference type="EMBL" id="SSX35371.1"/>
    </source>
</evidence>
<accession>A0A336N094</accession>
<comment type="subcellular location">
    <subcellularLocation>
        <location evidence="1">Membrane</location>
        <topology evidence="1">Multi-pass membrane protein</topology>
    </subcellularLocation>
</comment>
<reference evidence="8" key="1">
    <citation type="submission" date="2018-07" db="EMBL/GenBank/DDBJ databases">
        <authorList>
            <person name="Quirk P.G."/>
            <person name="Krulwich T.A."/>
        </authorList>
    </citation>
    <scope>NUCLEOTIDE SEQUENCE</scope>
</reference>
<evidence type="ECO:0000256" key="6">
    <source>
        <dbReference type="ARBA" id="ARBA00029445"/>
    </source>
</evidence>
<proteinExistence type="inferred from homology"/>
<evidence type="ECO:0000256" key="2">
    <source>
        <dbReference type="ARBA" id="ARBA00022692"/>
    </source>
</evidence>
<dbReference type="PANTHER" id="PTHR15819:SF11">
    <property type="entry name" value="MID1, ISOFORM A"/>
    <property type="match status" value="1"/>
</dbReference>
<evidence type="ECO:0000256" key="5">
    <source>
        <dbReference type="ARBA" id="ARBA00023180"/>
    </source>
</evidence>
<feature type="transmembrane region" description="Helical" evidence="7">
    <location>
        <begin position="263"/>
        <end position="283"/>
    </location>
</feature>
<evidence type="ECO:0000256" key="3">
    <source>
        <dbReference type="ARBA" id="ARBA00022989"/>
    </source>
</evidence>
<keyword evidence="3 7" id="KW-1133">Transmembrane helix</keyword>
<evidence type="ECO:0000256" key="4">
    <source>
        <dbReference type="ARBA" id="ARBA00023136"/>
    </source>
</evidence>
<evidence type="ECO:0000256" key="7">
    <source>
        <dbReference type="SAM" id="Phobius"/>
    </source>
</evidence>
<evidence type="ECO:0000256" key="1">
    <source>
        <dbReference type="ARBA" id="ARBA00004141"/>
    </source>
</evidence>
<dbReference type="PANTHER" id="PTHR15819">
    <property type="entry name" value="TRANSMEMBRANE PROTEIN FAM155"/>
    <property type="match status" value="1"/>
</dbReference>
<comment type="similarity">
    <text evidence="6">Belongs to the NALF family.</text>
</comment>
<name>A0A336N094_CULSO</name>
<dbReference type="EMBL" id="UFQT01003927">
    <property type="protein sequence ID" value="SSX35371.1"/>
    <property type="molecule type" value="Genomic_DNA"/>
</dbReference>
<dbReference type="VEuPathDB" id="VectorBase:CSON009792"/>
<keyword evidence="5" id="KW-0325">Glycoprotein</keyword>
<dbReference type="GO" id="GO:0015275">
    <property type="term" value="F:stretch-activated, monoatomic cation-selective, calcium channel activity"/>
    <property type="evidence" value="ECO:0007669"/>
    <property type="project" value="TreeGrafter"/>
</dbReference>
<dbReference type="InterPro" id="IPR055288">
    <property type="entry name" value="NALCN_aux_factor_1/2"/>
</dbReference>
<dbReference type="GO" id="GO:0098703">
    <property type="term" value="P:calcium ion import across plasma membrane"/>
    <property type="evidence" value="ECO:0007669"/>
    <property type="project" value="TreeGrafter"/>
</dbReference>
<sequence>MRRQRRKSRNSNSESKRIRIRPCLSVCQTVETKCPYLLPGDRAPALPTQYAGEPTFLCHDPNVHETVEQAEKSNNGPDDCCYWYCNGPHDGLCTNCPSILFSNLTNYDGLPRLINDTTTQAAVTSQISSNSSPSGGTTTLSAAAIHKQQQQLQLHKLQQQQIENSERRCPIYNFTGPQSCILQYPGPYFNISSAVKPMKKHLPSTITTTITANYDEDGQVPSKSSSLSSSMMTKTTTTITTTAAVSLLSSKLLLLTINNNDNRIWTVFIIKIVLIITVIINNIQYTILRNIAWTNNYYNNDNIKQNNNQFLLQLAEL</sequence>
<dbReference type="AlphaFoldDB" id="A0A336N094"/>
<keyword evidence="2 7" id="KW-0812">Transmembrane</keyword>
<protein>
    <submittedName>
        <fullName evidence="8">CSON009792 protein</fullName>
    </submittedName>
</protein>
<gene>
    <name evidence="8" type="primary">CSON009792</name>
</gene>
<keyword evidence="4 7" id="KW-0472">Membrane</keyword>